<accession>A0A6C0L7T1</accession>
<organism evidence="1">
    <name type="scientific">viral metagenome</name>
    <dbReference type="NCBI Taxonomy" id="1070528"/>
    <lineage>
        <taxon>unclassified sequences</taxon>
        <taxon>metagenomes</taxon>
        <taxon>organismal metagenomes</taxon>
    </lineage>
</organism>
<sequence>MITKKFLYYFGNQKSPNINIYYILFRKTINMHFLKFFTKNKIEIYFLYIKSLFFK</sequence>
<proteinExistence type="predicted"/>
<name>A0A6C0L7T1_9ZZZZ</name>
<reference evidence="1" key="1">
    <citation type="journal article" date="2020" name="Nature">
        <title>Giant virus diversity and host interactions through global metagenomics.</title>
        <authorList>
            <person name="Schulz F."/>
            <person name="Roux S."/>
            <person name="Paez-Espino D."/>
            <person name="Jungbluth S."/>
            <person name="Walsh D.A."/>
            <person name="Denef V.J."/>
            <person name="McMahon K.D."/>
            <person name="Konstantinidis K.T."/>
            <person name="Eloe-Fadrosh E.A."/>
            <person name="Kyrpides N.C."/>
            <person name="Woyke T."/>
        </authorList>
    </citation>
    <scope>NUCLEOTIDE SEQUENCE</scope>
    <source>
        <strain evidence="1">GVMAG-M-3300027759-42</strain>
    </source>
</reference>
<dbReference type="EMBL" id="MN740443">
    <property type="protein sequence ID" value="QHU26663.1"/>
    <property type="molecule type" value="Genomic_DNA"/>
</dbReference>
<protein>
    <submittedName>
        <fullName evidence="1">Uncharacterized protein</fullName>
    </submittedName>
</protein>
<dbReference type="AlphaFoldDB" id="A0A6C0L7T1"/>
<evidence type="ECO:0000313" key="1">
    <source>
        <dbReference type="EMBL" id="QHU26663.1"/>
    </source>
</evidence>